<feature type="signal peptide" evidence="1">
    <location>
        <begin position="1"/>
        <end position="27"/>
    </location>
</feature>
<evidence type="ECO:0000313" key="2">
    <source>
        <dbReference type="EMBL" id="QRQ81238.1"/>
    </source>
</evidence>
<dbReference type="EMBL" id="CP069798">
    <property type="protein sequence ID" value="QRQ81238.1"/>
    <property type="molecule type" value="Genomic_DNA"/>
</dbReference>
<organism evidence="2 3">
    <name type="scientific">Paralysiella testudinis</name>
    <dbReference type="NCBI Taxonomy" id="2809020"/>
    <lineage>
        <taxon>Bacteria</taxon>
        <taxon>Pseudomonadati</taxon>
        <taxon>Pseudomonadota</taxon>
        <taxon>Betaproteobacteria</taxon>
        <taxon>Neisseriales</taxon>
        <taxon>Neisseriaceae</taxon>
        <taxon>Paralysiella</taxon>
    </lineage>
</organism>
<dbReference type="Proteomes" id="UP000653156">
    <property type="component" value="Chromosome"/>
</dbReference>
<keyword evidence="1" id="KW-0732">Signal</keyword>
<dbReference type="AlphaFoldDB" id="A0A892ZFJ2"/>
<dbReference type="PROSITE" id="PS51257">
    <property type="entry name" value="PROKAR_LIPOPROTEIN"/>
    <property type="match status" value="1"/>
</dbReference>
<gene>
    <name evidence="2" type="ORF">JQU52_10990</name>
</gene>
<accession>A0A892ZFJ2</accession>
<proteinExistence type="predicted"/>
<dbReference type="KEGG" id="ptes:JQU52_10990"/>
<protein>
    <recommendedName>
        <fullName evidence="4">Lipoprotein</fullName>
    </recommendedName>
</protein>
<name>A0A892ZFJ2_9NEIS</name>
<dbReference type="RefSeq" id="WP_230338527.1">
    <property type="nucleotide sequence ID" value="NZ_CP069798.1"/>
</dbReference>
<keyword evidence="3" id="KW-1185">Reference proteome</keyword>
<feature type="chain" id="PRO_5034417957" description="Lipoprotein" evidence="1">
    <location>
        <begin position="28"/>
        <end position="138"/>
    </location>
</feature>
<evidence type="ECO:0000313" key="3">
    <source>
        <dbReference type="Proteomes" id="UP000653156"/>
    </source>
</evidence>
<reference evidence="2" key="1">
    <citation type="submission" date="2021-02" db="EMBL/GenBank/DDBJ databases">
        <title>Neisseriaceae sp. 26B isolated from the cloaca of a Common Toad-headed Turtle (Mesoclemmys nasuta).</title>
        <authorList>
            <person name="Spergser J."/>
            <person name="Busse H.-J."/>
        </authorList>
    </citation>
    <scope>NUCLEOTIDE SEQUENCE</scope>
    <source>
        <strain evidence="2">26B</strain>
    </source>
</reference>
<evidence type="ECO:0000256" key="1">
    <source>
        <dbReference type="SAM" id="SignalP"/>
    </source>
</evidence>
<sequence length="138" mass="16020">MKRIFKLWMGFLAVLLAACALTPEQRAEQQAQQYRQQQALAVALAAQCDAETAALMRQQAADPDFFTAEATAAAAQNYRQKISEPLFQSCYRLAWQNHLNQMQLQAEQQLRLREHMMDDMFMCPAYRYGRPYGYRCAW</sequence>
<evidence type="ECO:0008006" key="4">
    <source>
        <dbReference type="Google" id="ProtNLM"/>
    </source>
</evidence>